<dbReference type="Proteomes" id="UP001596523">
    <property type="component" value="Unassembled WGS sequence"/>
</dbReference>
<reference evidence="2" key="1">
    <citation type="journal article" date="2019" name="Int. J. Syst. Evol. Microbiol.">
        <title>The Global Catalogue of Microorganisms (GCM) 10K type strain sequencing project: providing services to taxonomists for standard genome sequencing and annotation.</title>
        <authorList>
            <consortium name="The Broad Institute Genomics Platform"/>
            <consortium name="The Broad Institute Genome Sequencing Center for Infectious Disease"/>
            <person name="Wu L."/>
            <person name="Ma J."/>
        </authorList>
    </citation>
    <scope>NUCLEOTIDE SEQUENCE [LARGE SCALE GENOMIC DNA]</scope>
    <source>
        <strain evidence="2">SYNS20</strain>
    </source>
</reference>
<dbReference type="RefSeq" id="WP_381828921.1">
    <property type="nucleotide sequence ID" value="NZ_JBHTCF010000003.1"/>
</dbReference>
<dbReference type="NCBIfam" id="NF042934">
    <property type="entry name" value="cis_reg_atten"/>
    <property type="match status" value="1"/>
</dbReference>
<evidence type="ECO:0000313" key="1">
    <source>
        <dbReference type="EMBL" id="MFC7304469.1"/>
    </source>
</evidence>
<keyword evidence="2" id="KW-1185">Reference proteome</keyword>
<accession>A0ABW2JFL6</accession>
<protein>
    <submittedName>
        <fullName evidence="1">Leader peptide</fullName>
    </submittedName>
</protein>
<organism evidence="1 2">
    <name type="scientific">Streptomyces monticola</name>
    <dbReference type="NCBI Taxonomy" id="2666263"/>
    <lineage>
        <taxon>Bacteria</taxon>
        <taxon>Bacillati</taxon>
        <taxon>Actinomycetota</taxon>
        <taxon>Actinomycetes</taxon>
        <taxon>Kitasatosporales</taxon>
        <taxon>Streptomycetaceae</taxon>
        <taxon>Streptomyces</taxon>
    </lineage>
</organism>
<comment type="caution">
    <text evidence="1">The sequence shown here is derived from an EMBL/GenBank/DDBJ whole genome shotgun (WGS) entry which is preliminary data.</text>
</comment>
<dbReference type="InterPro" id="IPR049979">
    <property type="entry name" value="Cys_resp_CS_actino"/>
</dbReference>
<dbReference type="EMBL" id="JBHTCF010000003">
    <property type="protein sequence ID" value="MFC7304469.1"/>
    <property type="molecule type" value="Genomic_DNA"/>
</dbReference>
<sequence length="30" mass="3503">MGDMSRTQQPLVRRRHVDFRRVASAVCCRA</sequence>
<proteinExistence type="predicted"/>
<name>A0ABW2JFL6_9ACTN</name>
<evidence type="ECO:0000313" key="2">
    <source>
        <dbReference type="Proteomes" id="UP001596523"/>
    </source>
</evidence>
<gene>
    <name evidence="1" type="ORF">ACFQVC_09625</name>
</gene>